<dbReference type="PATRIC" id="fig|1107882.3.peg.5696"/>
<dbReference type="OrthoDB" id="7869995at2"/>
<gene>
    <name evidence="1" type="ORF">MAXJ12_29415</name>
</gene>
<reference evidence="1 2" key="1">
    <citation type="journal article" date="2012" name="J. Bacteriol.">
        <title>Draft Genome Sequence of Mesorhizobium alhagi CCNWXJ12-2T, a Novel Salt-Resistant Species Isolated from the Desert of Northwestern China.</title>
        <authorList>
            <person name="Zhou M."/>
            <person name="Chen W."/>
            <person name="Chen H."/>
            <person name="Wei G."/>
        </authorList>
    </citation>
    <scope>NUCLEOTIDE SEQUENCE [LARGE SCALE GENOMIC DNA]</scope>
    <source>
        <strain evidence="1 2">CCNWXJ12-2</strain>
    </source>
</reference>
<keyword evidence="2" id="KW-1185">Reference proteome</keyword>
<evidence type="ECO:0000313" key="1">
    <source>
        <dbReference type="EMBL" id="EHK53642.1"/>
    </source>
</evidence>
<protein>
    <submittedName>
        <fullName evidence="1">Uncharacterized protein</fullName>
    </submittedName>
</protein>
<dbReference type="Proteomes" id="UP000003250">
    <property type="component" value="Unassembled WGS sequence"/>
</dbReference>
<evidence type="ECO:0000313" key="2">
    <source>
        <dbReference type="Proteomes" id="UP000003250"/>
    </source>
</evidence>
<dbReference type="EMBL" id="AHAM01000262">
    <property type="protein sequence ID" value="EHK53642.1"/>
    <property type="molecule type" value="Genomic_DNA"/>
</dbReference>
<organism evidence="1 2">
    <name type="scientific">Mesorhizobium alhagi CCNWXJ12-2</name>
    <dbReference type="NCBI Taxonomy" id="1107882"/>
    <lineage>
        <taxon>Bacteria</taxon>
        <taxon>Pseudomonadati</taxon>
        <taxon>Pseudomonadota</taxon>
        <taxon>Alphaproteobacteria</taxon>
        <taxon>Hyphomicrobiales</taxon>
        <taxon>Phyllobacteriaceae</taxon>
        <taxon>Allomesorhizobium</taxon>
    </lineage>
</organism>
<dbReference type="AlphaFoldDB" id="H0I096"/>
<dbReference type="RefSeq" id="WP_008839453.1">
    <property type="nucleotide sequence ID" value="NZ_AHAM01000262.1"/>
</dbReference>
<sequence>MGQRAQPSGHYLTEDDAALVKGMIARGDRQHDIAAWFGVNGGRIGEIATGYRFGDVEAAPTQLLPPPGPYLSGRQTAVLLAALSKARNALDGAEAFIRATA</sequence>
<accession>H0I096</accession>
<proteinExistence type="predicted"/>
<name>H0I096_9HYPH</name>